<organism evidence="2 3">
    <name type="scientific">Catellatospora methionotrophica</name>
    <dbReference type="NCBI Taxonomy" id="121620"/>
    <lineage>
        <taxon>Bacteria</taxon>
        <taxon>Bacillati</taxon>
        <taxon>Actinomycetota</taxon>
        <taxon>Actinomycetes</taxon>
        <taxon>Micromonosporales</taxon>
        <taxon>Micromonosporaceae</taxon>
        <taxon>Catellatospora</taxon>
    </lineage>
</organism>
<proteinExistence type="predicted"/>
<dbReference type="InterPro" id="IPR014262">
    <property type="entry name" value="HAF_rpt"/>
</dbReference>
<accession>A0A8J3LA75</accession>
<sequence length="334" mass="34491">MRTVRRVLSGSVTALVLAVSLPAVAAAAAGPHIVTLGTLGGSCCSEAMAINDDGVVTGYAMIDVARNTHHAFRWKGGVMTDLGTLGGDRSFATAINDNGWIVGYSELTPGDLVTHAFLWRPGIGMTDLGLPGSASLATGISDSGVIVGHYLLDGDFHGFRWAAGVTTTITGPDGARFMPAGINKYGKLGGTLGTTPPGDPATWKNGQVVASGLIGNATAINDNGDVSGTYGDSRQGAFVWRADGTVLHLSMPAGGEQALTTGINESRHTVGSRSAVDGSTRAVYWSEFGTPRLLPGLWAGGWSGAQDVNRLGQTVGMAYRTGSAYDYVAVMWTR</sequence>
<dbReference type="EMBL" id="BONJ01000015">
    <property type="protein sequence ID" value="GIG14594.1"/>
    <property type="molecule type" value="Genomic_DNA"/>
</dbReference>
<name>A0A8J3LA75_9ACTN</name>
<reference evidence="2" key="1">
    <citation type="submission" date="2021-01" db="EMBL/GenBank/DDBJ databases">
        <title>Whole genome shotgun sequence of Catellatospora methionotrophica NBRC 14553.</title>
        <authorList>
            <person name="Komaki H."/>
            <person name="Tamura T."/>
        </authorList>
    </citation>
    <scope>NUCLEOTIDE SEQUENCE</scope>
    <source>
        <strain evidence="2">NBRC 14553</strain>
    </source>
</reference>
<gene>
    <name evidence="2" type="ORF">Cme02nite_29260</name>
</gene>
<dbReference type="RefSeq" id="WP_166377976.1">
    <property type="nucleotide sequence ID" value="NZ_BAAATT010000007.1"/>
</dbReference>
<dbReference type="Proteomes" id="UP000660339">
    <property type="component" value="Unassembled WGS sequence"/>
</dbReference>
<evidence type="ECO:0000313" key="2">
    <source>
        <dbReference type="EMBL" id="GIG14594.1"/>
    </source>
</evidence>
<feature type="chain" id="PRO_5038447637" evidence="1">
    <location>
        <begin position="26"/>
        <end position="334"/>
    </location>
</feature>
<keyword evidence="1" id="KW-0732">Signal</keyword>
<evidence type="ECO:0000256" key="1">
    <source>
        <dbReference type="SAM" id="SignalP"/>
    </source>
</evidence>
<keyword evidence="3" id="KW-1185">Reference proteome</keyword>
<dbReference type="AlphaFoldDB" id="A0A8J3LA75"/>
<protein>
    <submittedName>
        <fullName evidence="2">Uncharacterized protein</fullName>
    </submittedName>
</protein>
<dbReference type="NCBIfam" id="TIGR02913">
    <property type="entry name" value="HAF_rpt"/>
    <property type="match status" value="2"/>
</dbReference>
<feature type="signal peptide" evidence="1">
    <location>
        <begin position="1"/>
        <end position="25"/>
    </location>
</feature>
<comment type="caution">
    <text evidence="2">The sequence shown here is derived from an EMBL/GenBank/DDBJ whole genome shotgun (WGS) entry which is preliminary data.</text>
</comment>
<evidence type="ECO:0000313" key="3">
    <source>
        <dbReference type="Proteomes" id="UP000660339"/>
    </source>
</evidence>